<sequence length="141" mass="15651">MRLIISLKTGQTAINVLPTGARKSILFMLPAVIREARTSIVVVPFMALMDNLVTRATAIGVDYIQFRSSLHARREGIPRAARLVVISADIISSAKFLGYIDGYRAKLGELQSLHQYGCLIVLLTATLPVVLKEWFRREILA</sequence>
<protein>
    <submittedName>
        <fullName evidence="1">Uncharacterized protein</fullName>
    </submittedName>
</protein>
<proteinExistence type="predicted"/>
<reference evidence="1" key="1">
    <citation type="submission" date="2021-11" db="EMBL/GenBank/DDBJ databases">
        <title>Fusarium solani-melongenae Genome sequencing and assembly.</title>
        <authorList>
            <person name="Xie S."/>
            <person name="Huang L."/>
            <person name="Zhang X."/>
        </authorList>
    </citation>
    <scope>NUCLEOTIDE SEQUENCE</scope>
    <source>
        <strain evidence="1">CRI 24-3</strain>
    </source>
</reference>
<organism evidence="1 2">
    <name type="scientific">Fusarium solani subsp. cucurbitae</name>
    <name type="common">Neocosmosporum cucurbitae</name>
    <dbReference type="NCBI Taxonomy" id="2747967"/>
    <lineage>
        <taxon>Eukaryota</taxon>
        <taxon>Fungi</taxon>
        <taxon>Dikarya</taxon>
        <taxon>Ascomycota</taxon>
        <taxon>Pezizomycotina</taxon>
        <taxon>Sordariomycetes</taxon>
        <taxon>Hypocreomycetidae</taxon>
        <taxon>Hypocreales</taxon>
        <taxon>Nectriaceae</taxon>
        <taxon>Fusarium</taxon>
        <taxon>Fusarium solani species complex</taxon>
    </lineage>
</organism>
<evidence type="ECO:0000313" key="1">
    <source>
        <dbReference type="EMBL" id="UPK90715.1"/>
    </source>
</evidence>
<keyword evidence="2" id="KW-1185">Reference proteome</keyword>
<dbReference type="EMBL" id="CP090031">
    <property type="protein sequence ID" value="UPK90715.1"/>
    <property type="molecule type" value="Genomic_DNA"/>
</dbReference>
<gene>
    <name evidence="1" type="ORF">LCI18_001650</name>
</gene>
<evidence type="ECO:0000313" key="2">
    <source>
        <dbReference type="Proteomes" id="UP000830768"/>
    </source>
</evidence>
<accession>A0ACD3YP97</accession>
<dbReference type="Proteomes" id="UP000830768">
    <property type="component" value="Chromosome 2"/>
</dbReference>
<name>A0ACD3YP97_FUSSC</name>